<dbReference type="AlphaFoldDB" id="A0A328UFU8"/>
<dbReference type="RefSeq" id="WP_112331683.1">
    <property type="nucleotide sequence ID" value="NZ_JADPHD010000001.1"/>
</dbReference>
<proteinExistence type="predicted"/>
<sequence>MWPKTVCKVVIIDGQGGRIGRELVEAVDKNEDRVEVIAIGTNSTATANMLKGGAHQAATGENAVLVACRTADIIAGPIGMLAADALLGEITPAMAAAVGQSTARKILLPVNRCEMVVAGVAEKNTGKLIAHAVKLIEEAVAAYFDLAGACR</sequence>
<accession>A0A328UFU8</accession>
<gene>
    <name evidence="1" type="ORF">DPQ25_03010</name>
</gene>
<organism evidence="1 2">
    <name type="scientific">Hydrogeniiclostridium mannosilyticum</name>
    <dbReference type="NCBI Taxonomy" id="2764322"/>
    <lineage>
        <taxon>Bacteria</taxon>
        <taxon>Bacillati</taxon>
        <taxon>Bacillota</taxon>
        <taxon>Clostridia</taxon>
        <taxon>Eubacteriales</taxon>
        <taxon>Acutalibacteraceae</taxon>
        <taxon>Hydrogeniiclostridium</taxon>
    </lineage>
</organism>
<dbReference type="Pfam" id="PF12953">
    <property type="entry name" value="DUF3842"/>
    <property type="match status" value="1"/>
</dbReference>
<dbReference type="InterPro" id="IPR024208">
    <property type="entry name" value="DUF3842"/>
</dbReference>
<keyword evidence="2" id="KW-1185">Reference proteome</keyword>
<comment type="caution">
    <text evidence="1">The sequence shown here is derived from an EMBL/GenBank/DDBJ whole genome shotgun (WGS) entry which is preliminary data.</text>
</comment>
<evidence type="ECO:0000313" key="1">
    <source>
        <dbReference type="EMBL" id="RAQ30486.1"/>
    </source>
</evidence>
<protein>
    <recommendedName>
        <fullName evidence="3">DUF3842 domain-containing protein</fullName>
    </recommendedName>
</protein>
<evidence type="ECO:0000313" key="2">
    <source>
        <dbReference type="Proteomes" id="UP000249377"/>
    </source>
</evidence>
<reference evidence="1 2" key="1">
    <citation type="submission" date="2018-06" db="EMBL/GenBank/DDBJ databases">
        <title>Noncontiguous genome sequence of Ruminococcaceae bacterium ASD2818.</title>
        <authorList>
            <person name="Chaplin A.V."/>
            <person name="Sokolova S.R."/>
            <person name="Kochetkova T.O."/>
            <person name="Goltsov A.Y."/>
            <person name="Trofimov D.Y."/>
            <person name="Efimov B.A."/>
        </authorList>
    </citation>
    <scope>NUCLEOTIDE SEQUENCE [LARGE SCALE GENOMIC DNA]</scope>
    <source>
        <strain evidence="1 2">ASD2818</strain>
    </source>
</reference>
<dbReference type="Proteomes" id="UP000249377">
    <property type="component" value="Unassembled WGS sequence"/>
</dbReference>
<evidence type="ECO:0008006" key="3">
    <source>
        <dbReference type="Google" id="ProtNLM"/>
    </source>
</evidence>
<dbReference type="EMBL" id="QLYR01000001">
    <property type="protein sequence ID" value="RAQ30486.1"/>
    <property type="molecule type" value="Genomic_DNA"/>
</dbReference>
<name>A0A328UFU8_9FIRM</name>